<dbReference type="PANTHER" id="PTHR41771:SF1">
    <property type="entry name" value="MEMBRANE PROTEIN"/>
    <property type="match status" value="1"/>
</dbReference>
<reference evidence="2 3" key="1">
    <citation type="submission" date="2015-09" db="EMBL/GenBank/DDBJ databases">
        <authorList>
            <consortium name="Pathogen Informatics"/>
        </authorList>
    </citation>
    <scope>NUCLEOTIDE SEQUENCE [LARGE SCALE GENOMIC DNA]</scope>
    <source>
        <strain evidence="2 3">2789STDY5608868</strain>
    </source>
</reference>
<name>A0A173SNU9_ANAHA</name>
<dbReference type="EMBL" id="CYXT01000009">
    <property type="protein sequence ID" value="CUM92043.1"/>
    <property type="molecule type" value="Genomic_DNA"/>
</dbReference>
<feature type="transmembrane region" description="Helical" evidence="1">
    <location>
        <begin position="251"/>
        <end position="279"/>
    </location>
</feature>
<feature type="transmembrane region" description="Helical" evidence="1">
    <location>
        <begin position="124"/>
        <end position="142"/>
    </location>
</feature>
<feature type="transmembrane region" description="Helical" evidence="1">
    <location>
        <begin position="174"/>
        <end position="195"/>
    </location>
</feature>
<dbReference type="Proteomes" id="UP000095598">
    <property type="component" value="Unassembled WGS sequence"/>
</dbReference>
<feature type="transmembrane region" description="Helical" evidence="1">
    <location>
        <begin position="347"/>
        <end position="370"/>
    </location>
</feature>
<feature type="transmembrane region" description="Helical" evidence="1">
    <location>
        <begin position="202"/>
        <end position="221"/>
    </location>
</feature>
<keyword evidence="1" id="KW-0472">Membrane</keyword>
<evidence type="ECO:0000256" key="1">
    <source>
        <dbReference type="SAM" id="Phobius"/>
    </source>
</evidence>
<dbReference type="AlphaFoldDB" id="A0A173SNU9"/>
<dbReference type="Pfam" id="PF07907">
    <property type="entry name" value="YibE_F"/>
    <property type="match status" value="1"/>
</dbReference>
<dbReference type="RefSeq" id="WP_044925073.1">
    <property type="nucleotide sequence ID" value="NZ_CYXT01000009.1"/>
</dbReference>
<keyword evidence="1" id="KW-1133">Transmembrane helix</keyword>
<evidence type="ECO:0000313" key="3">
    <source>
        <dbReference type="Proteomes" id="UP000095598"/>
    </source>
</evidence>
<evidence type="ECO:0000313" key="2">
    <source>
        <dbReference type="EMBL" id="CUM92043.1"/>
    </source>
</evidence>
<protein>
    <submittedName>
        <fullName evidence="2">YibE/F-like protein</fullName>
    </submittedName>
</protein>
<accession>A0A173SNU9</accession>
<organism evidence="2 3">
    <name type="scientific">Anaerostipes hadrus</name>
    <dbReference type="NCBI Taxonomy" id="649756"/>
    <lineage>
        <taxon>Bacteria</taxon>
        <taxon>Bacillati</taxon>
        <taxon>Bacillota</taxon>
        <taxon>Clostridia</taxon>
        <taxon>Lachnospirales</taxon>
        <taxon>Lachnospiraceae</taxon>
        <taxon>Anaerostipes</taxon>
    </lineage>
</organism>
<gene>
    <name evidence="2" type="ORF">ERS852425_01463</name>
</gene>
<feature type="transmembrane region" description="Helical" evidence="1">
    <location>
        <begin position="309"/>
        <end position="327"/>
    </location>
</feature>
<feature type="transmembrane region" description="Helical" evidence="1">
    <location>
        <begin position="149"/>
        <end position="168"/>
    </location>
</feature>
<dbReference type="InterPro" id="IPR012507">
    <property type="entry name" value="YibE_F"/>
</dbReference>
<sequence>MEKAVSWKKILIFAIAVCLFAGIIVKCNQFQKTPLASYKGQKYEKAVVTKIIKDNLAEDGSRYGTQKVLVKMTTGTYKGKEKQAINPSGTLFGADCKVGARIIVIVNKSGTNTGFTVYSQDRTMAIYGFVLIFAAVVCAIGGKKGVYAILSLVFAFACIIGIMFPMMYRGISPIVLTIIVAVLTTIVTLGLLGGYSSKTVSAILGTAIGVVIAAVAAMAFGKAAGITGYNVSDIEALNYVGQNTKIKIGELLFAGIIISALGAVMDVGMSIASTIQEIYETDKTLSMKRLFVSGINVGRDMMGTMTNTLIFAYVGGAMTTLVINYAYDLSYRQLANSYVIGIEIMQGLSGSLGVVLTVPITALIASFLAVRKK</sequence>
<keyword evidence="1" id="KW-0812">Transmembrane</keyword>
<dbReference type="PANTHER" id="PTHR41771">
    <property type="entry name" value="MEMBRANE PROTEIN-RELATED"/>
    <property type="match status" value="1"/>
</dbReference>
<proteinExistence type="predicted"/>